<sequence>MHSEPRTSGRSAARIAALALAAPVAAVAFAAPAAAAEIPGLDDVWYGHSVGGPAAGGTESAMVEIELRPAAGHEGESHEVGYELRFDDAAVPFTITPGDGCAVDGTVLTCTDPSVEGYTYFDFDVSAPADAVVGEVYPYTFTITVDGIVAHADADQEMPVHAPDSTEPDPHHPFLHGDPAPVTGAAPGSTVTVAPVFRQERDLSGDAAAVVAEFSDSFSRMGLRQRGAAAVADYDNCRPVEHDQVRGGVECVITGFTGATGSVLSFTRPIGYAVDADALGPFEVCGCVYSVRTIDEATLAADFGDLTWDPQSENLLGITTGGAWTEPADPELAAWEGVISVATSANPFDLQIPSGDIEGAVGKTDTVTVPVTNNGPATIYNREDDYGSASIRVQLPDGTSLDSIDSDGGGDWSCLDPESLPAEYERSETVLDRFDLYCFLMTPLAAGETVDFTFTVDLTGDGYDLGYAEVVGHTTGVGGASLEADFMDNVGALQNMAQVVEFPRNDFDEDGVEDLIAVRKSDGALVLYRGTESETLGSGTVVSAGWGHLDVVMAGDVTSDGHSDLLARDTRTGVLYTYPGDGAGGFTARVQSGSGWGPIEVFTAADTDGNGTVDIVATRRHDGRLFEYSGSGNGRFALVGTWGDGNQWIDAMTNLGDVDADGIDDLVYRMAPDQEYWVFLSTRDAPVEYERWFGSLDSDRRYGQIVGIGDMGGNGSIELALTDARTGALYRASITALGTVYDYVTLADSGWGGMRLPEVDAHREYDFDQNGTTDLLARNASTGTTYLYPGALGGGFGPRISWGSEFSGMNLVEAAGDLTGDNLPDVLARTSAGVLYTYPGDGFGGHGERVKTGTGWNAMSAIVSGHDFNGDGRVDIVAREAATGVLWLYPGDADGTVGSRVKIGTGWNAMKEITSPGDLDHDGIADVIAVRNSDNCMYFYGGKATGGVKNGVQVGCGWGGMNAVTAAGDFDGDGHADLVARRKSDGRLFLYRGDGKGDFTSAVQIGSGWNAFNLIA</sequence>
<dbReference type="Proteomes" id="UP000277256">
    <property type="component" value="Unassembled WGS sequence"/>
</dbReference>
<dbReference type="AlphaFoldDB" id="A0A426UXP7"/>
<gene>
    <name evidence="3" type="ORF">EIW28_11220</name>
</gene>
<dbReference type="PANTHER" id="PTHR44103:SF1">
    <property type="entry name" value="PROPROTEIN CONVERTASE P"/>
    <property type="match status" value="1"/>
</dbReference>
<dbReference type="SUPFAM" id="SSF69318">
    <property type="entry name" value="Integrin alpha N-terminal domain"/>
    <property type="match status" value="2"/>
</dbReference>
<dbReference type="InterPro" id="IPR028994">
    <property type="entry name" value="Integrin_alpha_N"/>
</dbReference>
<comment type="caution">
    <text evidence="3">The sequence shown here is derived from an EMBL/GenBank/DDBJ whole genome shotgun (WGS) entry which is preliminary data.</text>
</comment>
<dbReference type="InterPro" id="IPR013517">
    <property type="entry name" value="FG-GAP"/>
</dbReference>
<dbReference type="PANTHER" id="PTHR44103">
    <property type="entry name" value="PROPROTEIN CONVERTASE P"/>
    <property type="match status" value="1"/>
</dbReference>
<dbReference type="OrthoDB" id="5165868at2"/>
<feature type="signal peptide" evidence="2">
    <location>
        <begin position="1"/>
        <end position="30"/>
    </location>
</feature>
<feature type="chain" id="PRO_5038885685" evidence="2">
    <location>
        <begin position="31"/>
        <end position="1016"/>
    </location>
</feature>
<evidence type="ECO:0000313" key="4">
    <source>
        <dbReference type="Proteomes" id="UP000277256"/>
    </source>
</evidence>
<dbReference type="RefSeq" id="WP_125247804.1">
    <property type="nucleotide sequence ID" value="NZ_RSEB01000003.1"/>
</dbReference>
<evidence type="ECO:0000313" key="3">
    <source>
        <dbReference type="EMBL" id="RRR99290.1"/>
    </source>
</evidence>
<dbReference type="EMBL" id="RSEB01000003">
    <property type="protein sequence ID" value="RRR99290.1"/>
    <property type="molecule type" value="Genomic_DNA"/>
</dbReference>
<name>A0A426UXP7_9ACTN</name>
<dbReference type="Pfam" id="PF13517">
    <property type="entry name" value="FG-GAP_3"/>
    <property type="match status" value="3"/>
</dbReference>
<accession>A0A426UXP7</accession>
<reference evidence="3 4" key="1">
    <citation type="submission" date="2018-12" db="EMBL/GenBank/DDBJ databases">
        <title>Glycomyces sp. YIM 121974 draft genome.</title>
        <authorList>
            <person name="Li Q."/>
        </authorList>
    </citation>
    <scope>NUCLEOTIDE SEQUENCE [LARGE SCALE GENOMIC DNA]</scope>
    <source>
        <strain evidence="3 4">YIM 121974</strain>
    </source>
</reference>
<keyword evidence="4" id="KW-1185">Reference proteome</keyword>
<keyword evidence="1 2" id="KW-0732">Signal</keyword>
<organism evidence="3 4">
    <name type="scientific">Glycomyces terrestris</name>
    <dbReference type="NCBI Taxonomy" id="2493553"/>
    <lineage>
        <taxon>Bacteria</taxon>
        <taxon>Bacillati</taxon>
        <taxon>Actinomycetota</taxon>
        <taxon>Actinomycetes</taxon>
        <taxon>Glycomycetales</taxon>
        <taxon>Glycomycetaceae</taxon>
        <taxon>Glycomyces</taxon>
    </lineage>
</organism>
<evidence type="ECO:0000256" key="2">
    <source>
        <dbReference type="SAM" id="SignalP"/>
    </source>
</evidence>
<dbReference type="Gene3D" id="2.130.10.130">
    <property type="entry name" value="Integrin alpha, N-terminal"/>
    <property type="match status" value="2"/>
</dbReference>
<evidence type="ECO:0000256" key="1">
    <source>
        <dbReference type="ARBA" id="ARBA00022729"/>
    </source>
</evidence>
<proteinExistence type="predicted"/>
<protein>
    <submittedName>
        <fullName evidence="3">VCBS repeat-containing protein</fullName>
    </submittedName>
</protein>